<dbReference type="InterPro" id="IPR003609">
    <property type="entry name" value="Pan_app"/>
</dbReference>
<evidence type="ECO:0000313" key="3">
    <source>
        <dbReference type="Proteomes" id="UP001210925"/>
    </source>
</evidence>
<protein>
    <recommendedName>
        <fullName evidence="1">Apple domain-containing protein</fullName>
    </recommendedName>
</protein>
<evidence type="ECO:0000259" key="1">
    <source>
        <dbReference type="PROSITE" id="PS50948"/>
    </source>
</evidence>
<dbReference type="Pfam" id="PF00024">
    <property type="entry name" value="PAN_1"/>
    <property type="match status" value="1"/>
</dbReference>
<keyword evidence="3" id="KW-1185">Reference proteome</keyword>
<accession>A0AAD5UG52</accession>
<dbReference type="SMART" id="SM00473">
    <property type="entry name" value="PAN_AP"/>
    <property type="match status" value="2"/>
</dbReference>
<proteinExistence type="predicted"/>
<reference evidence="2" key="1">
    <citation type="submission" date="2020-05" db="EMBL/GenBank/DDBJ databases">
        <title>Phylogenomic resolution of chytrid fungi.</title>
        <authorList>
            <person name="Stajich J.E."/>
            <person name="Amses K."/>
            <person name="Simmons R."/>
            <person name="Seto K."/>
            <person name="Myers J."/>
            <person name="Bonds A."/>
            <person name="Quandt C.A."/>
            <person name="Barry K."/>
            <person name="Liu P."/>
            <person name="Grigoriev I."/>
            <person name="Longcore J.E."/>
            <person name="James T.Y."/>
        </authorList>
    </citation>
    <scope>NUCLEOTIDE SEQUENCE</scope>
    <source>
        <strain evidence="2">PLAUS21</strain>
    </source>
</reference>
<dbReference type="AlphaFoldDB" id="A0AAD5UG52"/>
<dbReference type="PROSITE" id="PS50948">
    <property type="entry name" value="PAN"/>
    <property type="match status" value="1"/>
</dbReference>
<name>A0AAD5UG52_9FUNG</name>
<sequence>MTTYYNGIPFTQSGDLYTSSNCQINSAYFQVSNCTSLNDCASLCTLAKQPFTTLANSQNNYMCAAFTYDPHVQGCFLYDRSISTLSVISNSMYCGFILTNNRYCTDNSQRINCNTPDLSSKSVNSQTTAYQGFAFTLNNKFYTAQDVVINEQHYAYGAAKSENDCMEQCQNMFDCTGYDYVLKGSDQGYCYMFDRSISDLSLAANPDKNTGFLLSRIPDCYNDGKTIACATQYINLI</sequence>
<gene>
    <name evidence="2" type="ORF">HK103_005125</name>
</gene>
<dbReference type="Proteomes" id="UP001210925">
    <property type="component" value="Unassembled WGS sequence"/>
</dbReference>
<organism evidence="2 3">
    <name type="scientific">Boothiomyces macroporosus</name>
    <dbReference type="NCBI Taxonomy" id="261099"/>
    <lineage>
        <taxon>Eukaryota</taxon>
        <taxon>Fungi</taxon>
        <taxon>Fungi incertae sedis</taxon>
        <taxon>Chytridiomycota</taxon>
        <taxon>Chytridiomycota incertae sedis</taxon>
        <taxon>Chytridiomycetes</taxon>
        <taxon>Rhizophydiales</taxon>
        <taxon>Terramycetaceae</taxon>
        <taxon>Boothiomyces</taxon>
    </lineage>
</organism>
<feature type="domain" description="Apple" evidence="1">
    <location>
        <begin position="136"/>
        <end position="217"/>
    </location>
</feature>
<evidence type="ECO:0000313" key="2">
    <source>
        <dbReference type="EMBL" id="KAJ3256752.1"/>
    </source>
</evidence>
<dbReference type="EMBL" id="JADGKB010000046">
    <property type="protein sequence ID" value="KAJ3256752.1"/>
    <property type="molecule type" value="Genomic_DNA"/>
</dbReference>
<comment type="caution">
    <text evidence="2">The sequence shown here is derived from an EMBL/GenBank/DDBJ whole genome shotgun (WGS) entry which is preliminary data.</text>
</comment>